<name>H3GS16_PHYRM</name>
<dbReference type="InParanoid" id="H3GS16"/>
<evidence type="ECO:0000313" key="7">
    <source>
        <dbReference type="EnsemblProtists" id="Phyra79717"/>
    </source>
</evidence>
<dbReference type="VEuPathDB" id="FungiDB:KRP22_11783"/>
<proteinExistence type="inferred from homology"/>
<dbReference type="eggNOG" id="KOG3718">
    <property type="taxonomic scope" value="Eukaryota"/>
</dbReference>
<dbReference type="Pfam" id="PF00755">
    <property type="entry name" value="Carn_acyltransf"/>
    <property type="match status" value="1"/>
</dbReference>
<keyword evidence="5" id="KW-1133">Transmembrane helix</keyword>
<evidence type="ECO:0000256" key="3">
    <source>
        <dbReference type="ARBA" id="ARBA00023315"/>
    </source>
</evidence>
<reference evidence="8" key="1">
    <citation type="journal article" date="2006" name="Science">
        <title>Phytophthora genome sequences uncover evolutionary origins and mechanisms of pathogenesis.</title>
        <authorList>
            <person name="Tyler B.M."/>
            <person name="Tripathy S."/>
            <person name="Zhang X."/>
            <person name="Dehal P."/>
            <person name="Jiang R.H."/>
            <person name="Aerts A."/>
            <person name="Arredondo F.D."/>
            <person name="Baxter L."/>
            <person name="Bensasson D."/>
            <person name="Beynon J.L."/>
            <person name="Chapman J."/>
            <person name="Damasceno C.M."/>
            <person name="Dorrance A.E."/>
            <person name="Dou D."/>
            <person name="Dickerman A.W."/>
            <person name="Dubchak I.L."/>
            <person name="Garbelotto M."/>
            <person name="Gijzen M."/>
            <person name="Gordon S.G."/>
            <person name="Govers F."/>
            <person name="Grunwald N.J."/>
            <person name="Huang W."/>
            <person name="Ivors K.L."/>
            <person name="Jones R.W."/>
            <person name="Kamoun S."/>
            <person name="Krampis K."/>
            <person name="Lamour K.H."/>
            <person name="Lee M.K."/>
            <person name="McDonald W.H."/>
            <person name="Medina M."/>
            <person name="Meijer H.J."/>
            <person name="Nordberg E.K."/>
            <person name="Maclean D.J."/>
            <person name="Ospina-Giraldo M.D."/>
            <person name="Morris P.F."/>
            <person name="Phuntumart V."/>
            <person name="Putnam N.H."/>
            <person name="Rash S."/>
            <person name="Rose J.K."/>
            <person name="Sakihama Y."/>
            <person name="Salamov A.A."/>
            <person name="Savidor A."/>
            <person name="Scheuring C.F."/>
            <person name="Smith B.M."/>
            <person name="Sobral B.W."/>
            <person name="Terry A."/>
            <person name="Torto-Alalibo T.A."/>
            <person name="Win J."/>
            <person name="Xu Z."/>
            <person name="Zhang H."/>
            <person name="Grigoriev I.V."/>
            <person name="Rokhsar D.S."/>
            <person name="Boore J.L."/>
        </authorList>
    </citation>
    <scope>NUCLEOTIDE SEQUENCE [LARGE SCALE GENOMIC DNA]</scope>
    <source>
        <strain evidence="8">Pr102</strain>
    </source>
</reference>
<dbReference type="Gene3D" id="3.30.559.10">
    <property type="entry name" value="Chloramphenicol acetyltransferase-like domain"/>
    <property type="match status" value="1"/>
</dbReference>
<dbReference type="EnsemblProtists" id="Phyra79717">
    <property type="protein sequence ID" value="Phyra79717"/>
    <property type="gene ID" value="Phyra79717"/>
</dbReference>
<reference evidence="7" key="2">
    <citation type="submission" date="2015-06" db="UniProtKB">
        <authorList>
            <consortium name="EnsemblProtists"/>
        </authorList>
    </citation>
    <scope>IDENTIFICATION</scope>
    <source>
        <strain evidence="7">Pr102</strain>
    </source>
</reference>
<dbReference type="Gene3D" id="3.30.559.70">
    <property type="entry name" value="Choline/Carnitine o-acyltransferase, domain 2"/>
    <property type="match status" value="1"/>
</dbReference>
<dbReference type="HOGENOM" id="CLU_258322_0_0_1"/>
<dbReference type="GO" id="GO:0016746">
    <property type="term" value="F:acyltransferase activity"/>
    <property type="evidence" value="ECO:0007669"/>
    <property type="project" value="UniProtKB-KW"/>
</dbReference>
<feature type="domain" description="Choline/carnitine acyltransferase" evidence="6">
    <location>
        <begin position="21"/>
        <end position="594"/>
    </location>
</feature>
<keyword evidence="8" id="KW-1185">Reference proteome</keyword>
<keyword evidence="2" id="KW-0808">Transferase</keyword>
<dbReference type="Proteomes" id="UP000005238">
    <property type="component" value="Unassembled WGS sequence"/>
</dbReference>
<keyword evidence="3" id="KW-0012">Acyltransferase</keyword>
<feature type="active site" description="Proton acceptor" evidence="4">
    <location>
        <position position="328"/>
    </location>
</feature>
<dbReference type="InterPro" id="IPR042231">
    <property type="entry name" value="Cho/carn_acyl_trans_2"/>
</dbReference>
<dbReference type="PROSITE" id="PS00440">
    <property type="entry name" value="ACYLTRANSF_C_2"/>
    <property type="match status" value="1"/>
</dbReference>
<sequence length="1342" mass="146390">MAPRSTRSSPTYALQASLPHLPVPSLQATLDKYLLSIEPLVTKEELERTKTLVKEFGKPGGPGEDLQQELLQRAKGRDNWLAEWWEQVAYLSDPTPNALFVNMVTGFGSFQDFERPVSQARRAAETVRYTCEYVERLKREQVPPETMGGHVLCMNMFKRLFSTCRIPEQPMDRFKRVDPATVRHISVFCEGRTFVLRVYDAEDELLTIGDLEVQLLHILRHSAYLNALPAAKRPDDASPQFVGALTAMRRDTWAKARQTLADFDPLNIRSLDSIETSLFALCLESTSPGTPSELARQCAAANAGNRWFDKSFQYIVFANGMVGANMEHANADATVLQSMFRWLGERYLNRNGGYETFVESRHHSLEFLPPPELLRWRLPEEIVNSVIPTALDAFQRDGSKLRMLVVRNKSFGKTKLRAVKLFPDTFVQMAIQLAGYRVFGRAVATYESGHTRMFVQGRTETIRTVTSEVLAWLEAHAQRDVDEAEVVAKLKLAMARHKEISLEALMGNGIDRHLLGLQIAAMQKTGSPPDLFTDRSYVRSGGGGNFVLSTSNVSGYPWLWGGFVPMLPHGIGICYGSENDYLSFMITSFDPSDRDQQLPGPPGPRLPRVTASQFQQELIGDTAARRSFEEHPTPSCKTPLSDAPVASAGMRWAAILLSLAAVATATDPTEPVEPEGDVWEDGLLRYKTIPRDDQAGSVVDAGVLSLLETEQLGAYGSSNRCDVDDWYSLEITISLLAIRVCPKLDCAQQSTDIVVSSLTNVNDLVPASIKNTMDCSYLQKSISVLGSYNTCSCQCPDISTEVYGVCTCPSVSTLVNGVCTCPSTSTFQDGQCKCSGGQSLVNGKCQELTNGKCVTTCYWKSNNAGFDCGWRSCDKSSLKLRDDCGVTAPSTMSNLIQTVWGNPLVAISATKVGEAFGLTKKSAWKDYCGGPSVLENQITFSTFGVYDLLMNAVDYGDSAKCTGCVAVVDSYPPTARTKCQTTTTQTTPALYSVANLANAISEEVKFTSFYSSDNIANNGAYDATSGANERCDDKSAKMRDFFGGTSLNLSSIDAKCFGNDFLNRLLDTAPSVNLLKSCTASDLSALQCTRCCSKARKLKEYVYDFKCGTTLADTEKKISASGDECGFEHCLTVPSTLLVTVKTGIKAAIASATATVLGGLLPPVAADSKTIHRTITCTTFNKGCSYSATLGSLFDRSLSWGVNISGSYNVSNYVYWRYSINTENWNAWNDSATLTFLDANSTVFVEAWTHCGRAFQDIFKLTESASTDGVKRCEPSKPLGAVMASALSVGSQSLLSNSTALVGLLVASAGCCVLALLVMKHRAANAAPPTSELDDLLVSLLS</sequence>
<dbReference type="PANTHER" id="PTHR22589:SF67">
    <property type="entry name" value="PEROXISOMAL CARNITINE O-OCTANOYLTRANSFERASE"/>
    <property type="match status" value="1"/>
</dbReference>
<feature type="transmembrane region" description="Helical" evidence="5">
    <location>
        <begin position="1300"/>
        <end position="1319"/>
    </location>
</feature>
<organism evidence="7 8">
    <name type="scientific">Phytophthora ramorum</name>
    <name type="common">Sudden oak death agent</name>
    <dbReference type="NCBI Taxonomy" id="164328"/>
    <lineage>
        <taxon>Eukaryota</taxon>
        <taxon>Sar</taxon>
        <taxon>Stramenopiles</taxon>
        <taxon>Oomycota</taxon>
        <taxon>Peronosporomycetes</taxon>
        <taxon>Peronosporales</taxon>
        <taxon>Peronosporaceae</taxon>
        <taxon>Phytophthora</taxon>
    </lineage>
</organism>
<protein>
    <recommendedName>
        <fullName evidence="6">Choline/carnitine acyltransferase domain-containing protein</fullName>
    </recommendedName>
</protein>
<dbReference type="STRING" id="164328.H3GS16"/>
<evidence type="ECO:0000256" key="1">
    <source>
        <dbReference type="ARBA" id="ARBA00005232"/>
    </source>
</evidence>
<evidence type="ECO:0000259" key="6">
    <source>
        <dbReference type="Pfam" id="PF00755"/>
    </source>
</evidence>
<dbReference type="InterPro" id="IPR000542">
    <property type="entry name" value="Carn_acyl_trans"/>
</dbReference>
<dbReference type="SUPFAM" id="SSF52777">
    <property type="entry name" value="CoA-dependent acyltransferases"/>
    <property type="match status" value="2"/>
</dbReference>
<evidence type="ECO:0000256" key="5">
    <source>
        <dbReference type="SAM" id="Phobius"/>
    </source>
</evidence>
<dbReference type="PROSITE" id="PS00439">
    <property type="entry name" value="ACYLTRANSF_C_1"/>
    <property type="match status" value="1"/>
</dbReference>
<dbReference type="InterPro" id="IPR023213">
    <property type="entry name" value="CAT-like_dom_sf"/>
</dbReference>
<dbReference type="InterPro" id="IPR039551">
    <property type="entry name" value="Cho/carn_acyl_trans"/>
</dbReference>
<keyword evidence="5" id="KW-0472">Membrane</keyword>
<dbReference type="VEuPathDB" id="FungiDB:KRP23_10981"/>
<keyword evidence="5" id="KW-0812">Transmembrane</keyword>
<evidence type="ECO:0000256" key="4">
    <source>
        <dbReference type="PIRSR" id="PIRSR600542-1"/>
    </source>
</evidence>
<evidence type="ECO:0000256" key="2">
    <source>
        <dbReference type="ARBA" id="ARBA00022679"/>
    </source>
</evidence>
<dbReference type="EMBL" id="DS566039">
    <property type="status" value="NOT_ANNOTATED_CDS"/>
    <property type="molecule type" value="Genomic_DNA"/>
</dbReference>
<dbReference type="VEuPathDB" id="FungiDB:KRP23_10980"/>
<dbReference type="VEuPathDB" id="FungiDB:KRP22_11784"/>
<evidence type="ECO:0000313" key="8">
    <source>
        <dbReference type="Proteomes" id="UP000005238"/>
    </source>
</evidence>
<comment type="similarity">
    <text evidence="1">Belongs to the carnitine/choline acetyltransferase family.</text>
</comment>
<dbReference type="PANTHER" id="PTHR22589">
    <property type="entry name" value="CARNITINE O-ACYLTRANSFERASE"/>
    <property type="match status" value="1"/>
</dbReference>
<accession>H3GS16</accession>